<organism evidence="3 4">
    <name type="scientific">Corchorus olitorius</name>
    <dbReference type="NCBI Taxonomy" id="93759"/>
    <lineage>
        <taxon>Eukaryota</taxon>
        <taxon>Viridiplantae</taxon>
        <taxon>Streptophyta</taxon>
        <taxon>Embryophyta</taxon>
        <taxon>Tracheophyta</taxon>
        <taxon>Spermatophyta</taxon>
        <taxon>Magnoliopsida</taxon>
        <taxon>eudicotyledons</taxon>
        <taxon>Gunneridae</taxon>
        <taxon>Pentapetalae</taxon>
        <taxon>rosids</taxon>
        <taxon>malvids</taxon>
        <taxon>Malvales</taxon>
        <taxon>Malvaceae</taxon>
        <taxon>Grewioideae</taxon>
        <taxon>Apeibeae</taxon>
        <taxon>Corchorus</taxon>
    </lineage>
</organism>
<reference evidence="4" key="1">
    <citation type="submission" date="2013-09" db="EMBL/GenBank/DDBJ databases">
        <title>Corchorus olitorius genome sequencing.</title>
        <authorList>
            <person name="Alam M."/>
            <person name="Haque M.S."/>
            <person name="Islam M.S."/>
            <person name="Emdad E.M."/>
            <person name="Islam M.M."/>
            <person name="Ahmed B."/>
            <person name="Halim A."/>
            <person name="Hossen Q.M.M."/>
            <person name="Hossain M.Z."/>
            <person name="Ahmed R."/>
            <person name="Khan M.M."/>
            <person name="Islam R."/>
            <person name="Rashid M.M."/>
            <person name="Khan S.A."/>
            <person name="Rahman M.S."/>
            <person name="Alam M."/>
            <person name="Yahiya A.S."/>
            <person name="Khan M.S."/>
            <person name="Azam M.S."/>
            <person name="Haque T."/>
            <person name="Lashkar M.Z.H."/>
            <person name="Akhand A.I."/>
            <person name="Morshed G."/>
            <person name="Roy S."/>
            <person name="Uddin K.S."/>
            <person name="Rabeya T."/>
            <person name="Hossain A.S."/>
            <person name="Chowdhury A."/>
            <person name="Snigdha A.R."/>
            <person name="Mortoza M.S."/>
            <person name="Matin S.A."/>
            <person name="Hoque S.M.E."/>
            <person name="Islam M.K."/>
            <person name="Roy D.K."/>
            <person name="Haider R."/>
            <person name="Moosa M.M."/>
            <person name="Elias S.M."/>
            <person name="Hasan A.M."/>
            <person name="Jahan S."/>
            <person name="Shafiuddin M."/>
            <person name="Mahmood N."/>
            <person name="Shommy N.S."/>
        </authorList>
    </citation>
    <scope>NUCLEOTIDE SEQUENCE [LARGE SCALE GENOMIC DNA]</scope>
    <source>
        <strain evidence="4">cv. O-4</strain>
    </source>
</reference>
<keyword evidence="2" id="KW-0812">Transmembrane</keyword>
<feature type="region of interest" description="Disordered" evidence="1">
    <location>
        <begin position="1"/>
        <end position="26"/>
    </location>
</feature>
<feature type="transmembrane region" description="Helical" evidence="2">
    <location>
        <begin position="100"/>
        <end position="117"/>
    </location>
</feature>
<accession>A0A1R3I4C9</accession>
<dbReference type="PANTHER" id="PTHR46610:SF20">
    <property type="entry name" value="OS05G0181300 PROTEIN"/>
    <property type="match status" value="1"/>
</dbReference>
<feature type="transmembrane region" description="Helical" evidence="2">
    <location>
        <begin position="32"/>
        <end position="53"/>
    </location>
</feature>
<evidence type="ECO:0000256" key="2">
    <source>
        <dbReference type="SAM" id="Phobius"/>
    </source>
</evidence>
<dbReference type="AlphaFoldDB" id="A0A1R3I4C9"/>
<feature type="transmembrane region" description="Helical" evidence="2">
    <location>
        <begin position="59"/>
        <end position="79"/>
    </location>
</feature>
<name>A0A1R3I4C9_9ROSI</name>
<dbReference type="PANTHER" id="PTHR46610">
    <property type="entry name" value="OS05G0181300 PROTEIN"/>
    <property type="match status" value="1"/>
</dbReference>
<proteinExistence type="predicted"/>
<keyword evidence="2" id="KW-0472">Membrane</keyword>
<evidence type="ECO:0000256" key="1">
    <source>
        <dbReference type="SAM" id="MobiDB-lite"/>
    </source>
</evidence>
<keyword evidence="2" id="KW-1133">Transmembrane helix</keyword>
<keyword evidence="4" id="KW-1185">Reference proteome</keyword>
<comment type="caution">
    <text evidence="3">The sequence shown here is derived from an EMBL/GenBank/DDBJ whole genome shotgun (WGS) entry which is preliminary data.</text>
</comment>
<feature type="transmembrane region" description="Helical" evidence="2">
    <location>
        <begin position="123"/>
        <end position="145"/>
    </location>
</feature>
<evidence type="ECO:0000313" key="4">
    <source>
        <dbReference type="Proteomes" id="UP000187203"/>
    </source>
</evidence>
<dbReference type="Proteomes" id="UP000187203">
    <property type="component" value="Unassembled WGS sequence"/>
</dbReference>
<sequence>MVPLPMTNNFDQNQKTNTPTPSDNNNIPQVPILLPAIAYFYLTFNSISTIYQAYSHGDFSMVAFIVFVYLGYFCLIYCVKQLQALSPLENSPRKDLLKSVIWVLTSFIFFGFAYQFSTFVHPVAAVFVFALAISATSFLFFMYFVHDDDYGLHQQKQVCSGSTYRLKIKIVGFSLPCGRVNESKISQVVAGPENV</sequence>
<dbReference type="OrthoDB" id="1740076at2759"/>
<dbReference type="InterPro" id="IPR045501">
    <property type="entry name" value="DUF6490"/>
</dbReference>
<evidence type="ECO:0000313" key="3">
    <source>
        <dbReference type="EMBL" id="OMO77427.1"/>
    </source>
</evidence>
<dbReference type="EMBL" id="AWUE01018936">
    <property type="protein sequence ID" value="OMO77427.1"/>
    <property type="molecule type" value="Genomic_DNA"/>
</dbReference>
<protein>
    <submittedName>
        <fullName evidence="3">Uncharacterized protein</fullName>
    </submittedName>
</protein>
<gene>
    <name evidence="3" type="ORF">COLO4_25183</name>
</gene>
<dbReference type="Pfam" id="PF20100">
    <property type="entry name" value="DUF6490"/>
    <property type="match status" value="1"/>
</dbReference>